<sequence>MDPIDFEEINHNIVESPANIDMTFPRMPHDDITVSLRFCASSKSIPVDAFNVLNLWGSVNGEKQDTFNNSTGLPHGFSYNIKKTHDKCFVKRKIEKDISFNRYFGKNNFNNSYYDNCNNCDNYDDEDFIIYMKYNQRNNSYDNFVKYYDDEEFEERKEISYCESDHNYSDNENISYGSYVSSDPYKDKYSDNELDYVNQEPILVIDYDLDIENDNDDYS</sequence>
<dbReference type="EMBL" id="MK071982">
    <property type="protein sequence ID" value="AYV76050.1"/>
    <property type="molecule type" value="Genomic_DNA"/>
</dbReference>
<protein>
    <submittedName>
        <fullName evidence="1">Uncharacterized protein</fullName>
    </submittedName>
</protein>
<proteinExistence type="predicted"/>
<organism evidence="1">
    <name type="scientific">Terrestrivirus sp</name>
    <dbReference type="NCBI Taxonomy" id="2487775"/>
    <lineage>
        <taxon>Viruses</taxon>
        <taxon>Varidnaviria</taxon>
        <taxon>Bamfordvirae</taxon>
        <taxon>Nucleocytoviricota</taxon>
        <taxon>Megaviricetes</taxon>
        <taxon>Imitervirales</taxon>
        <taxon>Mimiviridae</taxon>
        <taxon>Klosneuvirinae</taxon>
    </lineage>
</organism>
<evidence type="ECO:0000313" key="1">
    <source>
        <dbReference type="EMBL" id="AYV76050.1"/>
    </source>
</evidence>
<name>A0A3G4ZMH3_9VIRU</name>
<gene>
    <name evidence="1" type="ORF">Terrestrivirus4_98</name>
</gene>
<reference evidence="1" key="1">
    <citation type="submission" date="2018-10" db="EMBL/GenBank/DDBJ databases">
        <title>Hidden diversity of soil giant viruses.</title>
        <authorList>
            <person name="Schulz F."/>
            <person name="Alteio L."/>
            <person name="Goudeau D."/>
            <person name="Ryan E.M."/>
            <person name="Malmstrom R.R."/>
            <person name="Blanchard J."/>
            <person name="Woyke T."/>
        </authorList>
    </citation>
    <scope>NUCLEOTIDE SEQUENCE</scope>
    <source>
        <strain evidence="1">TEV1</strain>
    </source>
</reference>
<accession>A0A3G4ZMH3</accession>